<dbReference type="Gene3D" id="3.30.710.10">
    <property type="entry name" value="Potassium Channel Kv1.1, Chain A"/>
    <property type="match status" value="1"/>
</dbReference>
<dbReference type="Proteomes" id="UP000009027">
    <property type="component" value="Unassembled WGS sequence"/>
</dbReference>
<reference evidence="1 2" key="1">
    <citation type="journal article" date="2012" name="Proc. Natl. Acad. Sci. U.S.A.">
        <title>Antigenic diversity is generated by distinct evolutionary mechanisms in African trypanosome species.</title>
        <authorList>
            <person name="Jackson A.P."/>
            <person name="Berry A."/>
            <person name="Aslett M."/>
            <person name="Allison H.C."/>
            <person name="Burton P."/>
            <person name="Vavrova-Anderson J."/>
            <person name="Brown R."/>
            <person name="Browne H."/>
            <person name="Corton N."/>
            <person name="Hauser H."/>
            <person name="Gamble J."/>
            <person name="Gilderthorp R."/>
            <person name="Marcello L."/>
            <person name="McQuillan J."/>
            <person name="Otto T.D."/>
            <person name="Quail M.A."/>
            <person name="Sanders M.J."/>
            <person name="van Tonder A."/>
            <person name="Ginger M.L."/>
            <person name="Field M.C."/>
            <person name="Barry J.D."/>
            <person name="Hertz-Fowler C."/>
            <person name="Berriman M."/>
        </authorList>
    </citation>
    <scope>NUCLEOTIDE SEQUENCE</scope>
    <source>
        <strain evidence="1 2">Y486</strain>
    </source>
</reference>
<dbReference type="AlphaFoldDB" id="F9WUY7"/>
<dbReference type="EMBL" id="CAEX01007622">
    <property type="protein sequence ID" value="CCD21387.1"/>
    <property type="molecule type" value="Genomic_DNA"/>
</dbReference>
<gene>
    <name evidence="1" type="ORF">TvY486_0042920</name>
</gene>
<proteinExistence type="predicted"/>
<dbReference type="InterPro" id="IPR011333">
    <property type="entry name" value="SKP1/BTB/POZ_sf"/>
</dbReference>
<organism evidence="1 2">
    <name type="scientific">Trypanosoma vivax (strain Y486)</name>
    <dbReference type="NCBI Taxonomy" id="1055687"/>
    <lineage>
        <taxon>Eukaryota</taxon>
        <taxon>Discoba</taxon>
        <taxon>Euglenozoa</taxon>
        <taxon>Kinetoplastea</taxon>
        <taxon>Metakinetoplastina</taxon>
        <taxon>Trypanosomatida</taxon>
        <taxon>Trypanosomatidae</taxon>
        <taxon>Trypanosoma</taxon>
        <taxon>Duttonella</taxon>
    </lineage>
</organism>
<name>F9WUY7_TRYVY</name>
<evidence type="ECO:0000313" key="2">
    <source>
        <dbReference type="Proteomes" id="UP000009027"/>
    </source>
</evidence>
<dbReference type="VEuPathDB" id="TriTrypDB:TvY486_0042920"/>
<keyword evidence="2" id="KW-1185">Reference proteome</keyword>
<sequence>MPFPMSPVRIVHDTTEIDRVQYLVVHCSDGKSAQVSKEDAAKLKFIERSGCDEVAKFEYPFSVLESLATWAFHYGMEGIAASPITKPCIYRTVQLALKDGWDKDFFSQLMDDRNVEHYLRTINAAEKFSMKGFHDFLCVCLSCKFRSEDDCELIYKIMGLEESIEVLPENLEDACRHYSWLSKAIEPIVRR</sequence>
<dbReference type="OMA" id="MKGFHDF"/>
<evidence type="ECO:0000313" key="1">
    <source>
        <dbReference type="EMBL" id="CCD21387.1"/>
    </source>
</evidence>
<protein>
    <submittedName>
        <fullName evidence="1">Uncharacterized protein</fullName>
    </submittedName>
</protein>
<accession>F9WUY7</accession>